<evidence type="ECO:0000256" key="5">
    <source>
        <dbReference type="ARBA" id="ARBA00022692"/>
    </source>
</evidence>
<reference evidence="13 14" key="1">
    <citation type="submission" date="2018-07" db="EMBL/GenBank/DDBJ databases">
        <title>Genomic Encyclopedia of Type Strains, Phase IV (KMG-IV): sequencing the most valuable type-strain genomes for metagenomic binning, comparative biology and taxonomic classification.</title>
        <authorList>
            <person name="Goeker M."/>
        </authorList>
    </citation>
    <scope>NUCLEOTIDE SEQUENCE [LARGE SCALE GENOMIC DNA]</scope>
    <source>
        <strain evidence="13 14">DSM 27016</strain>
    </source>
</reference>
<dbReference type="PROSITE" id="PS00379">
    <property type="entry name" value="CDP_ALCOHOL_P_TRANSF"/>
    <property type="match status" value="1"/>
</dbReference>
<sequence length="190" mass="20972">MNFGDSSILRMKHTANIITICRIFLSLSLLIFLDNKAVFMSVYLICGISDVLDGAIARRTRTESRAGARLDSAADIVMFGIITASFIVWVGPELKSVLPYVAAVALLRIAGLLIAAYKYRCFAMLHTWANKASGVLVFITPVLYAITGEVWIIPVVSIICALSAVEECAIHIISDELDLNRRSIFYAQRR</sequence>
<evidence type="ECO:0000313" key="14">
    <source>
        <dbReference type="Proteomes" id="UP000253034"/>
    </source>
</evidence>
<feature type="transmembrane region" description="Helical" evidence="12">
    <location>
        <begin position="97"/>
        <end position="116"/>
    </location>
</feature>
<protein>
    <submittedName>
        <fullName evidence="13">CDP-diacylglycerol--glycerol-3-phosphate 3-phosphatidyltransferase</fullName>
    </submittedName>
</protein>
<feature type="transmembrane region" description="Helical" evidence="12">
    <location>
        <begin position="39"/>
        <end position="58"/>
    </location>
</feature>
<dbReference type="InterPro" id="IPR043130">
    <property type="entry name" value="CDP-OH_PTrfase_TM_dom"/>
</dbReference>
<evidence type="ECO:0000256" key="9">
    <source>
        <dbReference type="ARBA" id="ARBA00023209"/>
    </source>
</evidence>
<evidence type="ECO:0000256" key="6">
    <source>
        <dbReference type="ARBA" id="ARBA00022989"/>
    </source>
</evidence>
<evidence type="ECO:0000256" key="11">
    <source>
        <dbReference type="RuleBase" id="RU003750"/>
    </source>
</evidence>
<dbReference type="AlphaFoldDB" id="A0A369AIY2"/>
<evidence type="ECO:0000256" key="2">
    <source>
        <dbReference type="ARBA" id="ARBA00010441"/>
    </source>
</evidence>
<dbReference type="Proteomes" id="UP000253034">
    <property type="component" value="Unassembled WGS sequence"/>
</dbReference>
<dbReference type="InterPro" id="IPR048254">
    <property type="entry name" value="CDP_ALCOHOL_P_TRANSF_CS"/>
</dbReference>
<feature type="transmembrane region" description="Helical" evidence="12">
    <location>
        <begin position="15"/>
        <end position="33"/>
    </location>
</feature>
<keyword evidence="3" id="KW-0444">Lipid biosynthesis</keyword>
<dbReference type="GO" id="GO:0008654">
    <property type="term" value="P:phospholipid biosynthetic process"/>
    <property type="evidence" value="ECO:0007669"/>
    <property type="project" value="UniProtKB-KW"/>
</dbReference>
<dbReference type="InterPro" id="IPR050324">
    <property type="entry name" value="CDP-alcohol_PTase-I"/>
</dbReference>
<name>A0A369AIY2_9FIRM</name>
<proteinExistence type="inferred from homology"/>
<evidence type="ECO:0000256" key="7">
    <source>
        <dbReference type="ARBA" id="ARBA00023098"/>
    </source>
</evidence>
<dbReference type="Pfam" id="PF01066">
    <property type="entry name" value="CDP-OH_P_transf"/>
    <property type="match status" value="1"/>
</dbReference>
<dbReference type="InterPro" id="IPR000462">
    <property type="entry name" value="CDP-OH_P_trans"/>
</dbReference>
<comment type="similarity">
    <text evidence="2 11">Belongs to the CDP-alcohol phosphatidyltransferase class-I family.</text>
</comment>
<keyword evidence="4 11" id="KW-0808">Transferase</keyword>
<accession>A0A369AIY2</accession>
<keyword evidence="5 12" id="KW-0812">Transmembrane</keyword>
<organism evidence="13 14">
    <name type="scientific">Anaerobacterium chartisolvens</name>
    <dbReference type="NCBI Taxonomy" id="1297424"/>
    <lineage>
        <taxon>Bacteria</taxon>
        <taxon>Bacillati</taxon>
        <taxon>Bacillota</taxon>
        <taxon>Clostridia</taxon>
        <taxon>Eubacteriales</taxon>
        <taxon>Oscillospiraceae</taxon>
        <taxon>Anaerobacterium</taxon>
    </lineage>
</organism>
<feature type="transmembrane region" description="Helical" evidence="12">
    <location>
        <begin position="128"/>
        <end position="146"/>
    </location>
</feature>
<comment type="subcellular location">
    <subcellularLocation>
        <location evidence="1">Membrane</location>
        <topology evidence="1">Multi-pass membrane protein</topology>
    </subcellularLocation>
</comment>
<dbReference type="PANTHER" id="PTHR14269">
    <property type="entry name" value="CDP-DIACYLGLYCEROL--GLYCEROL-3-PHOSPHATE 3-PHOSPHATIDYLTRANSFERASE-RELATED"/>
    <property type="match status" value="1"/>
</dbReference>
<evidence type="ECO:0000313" key="13">
    <source>
        <dbReference type="EMBL" id="RCX09332.1"/>
    </source>
</evidence>
<dbReference type="EMBL" id="QPJT01000036">
    <property type="protein sequence ID" value="RCX09332.1"/>
    <property type="molecule type" value="Genomic_DNA"/>
</dbReference>
<dbReference type="GO" id="GO:0016780">
    <property type="term" value="F:phosphotransferase activity, for other substituted phosphate groups"/>
    <property type="evidence" value="ECO:0007669"/>
    <property type="project" value="InterPro"/>
</dbReference>
<keyword evidence="9" id="KW-0594">Phospholipid biosynthesis</keyword>
<keyword evidence="14" id="KW-1185">Reference proteome</keyword>
<keyword evidence="6 12" id="KW-1133">Transmembrane helix</keyword>
<keyword evidence="7" id="KW-0443">Lipid metabolism</keyword>
<feature type="transmembrane region" description="Helical" evidence="12">
    <location>
        <begin position="70"/>
        <end position="91"/>
    </location>
</feature>
<keyword evidence="10" id="KW-1208">Phospholipid metabolism</keyword>
<keyword evidence="8 12" id="KW-0472">Membrane</keyword>
<comment type="caution">
    <text evidence="13">The sequence shown here is derived from an EMBL/GenBank/DDBJ whole genome shotgun (WGS) entry which is preliminary data.</text>
</comment>
<gene>
    <name evidence="13" type="ORF">DFR58_1368</name>
</gene>
<dbReference type="Gene3D" id="1.20.120.1760">
    <property type="match status" value="1"/>
</dbReference>
<evidence type="ECO:0000256" key="8">
    <source>
        <dbReference type="ARBA" id="ARBA00023136"/>
    </source>
</evidence>
<evidence type="ECO:0000256" key="4">
    <source>
        <dbReference type="ARBA" id="ARBA00022679"/>
    </source>
</evidence>
<evidence type="ECO:0000256" key="3">
    <source>
        <dbReference type="ARBA" id="ARBA00022516"/>
    </source>
</evidence>
<evidence type="ECO:0000256" key="1">
    <source>
        <dbReference type="ARBA" id="ARBA00004141"/>
    </source>
</evidence>
<dbReference type="GO" id="GO:0016020">
    <property type="term" value="C:membrane"/>
    <property type="evidence" value="ECO:0007669"/>
    <property type="project" value="UniProtKB-SubCell"/>
</dbReference>
<evidence type="ECO:0000256" key="10">
    <source>
        <dbReference type="ARBA" id="ARBA00023264"/>
    </source>
</evidence>
<evidence type="ECO:0000256" key="12">
    <source>
        <dbReference type="SAM" id="Phobius"/>
    </source>
</evidence>